<proteinExistence type="predicted"/>
<name>A0A2T1BXB0_9CYAN</name>
<gene>
    <name evidence="1" type="ORF">C7B64_22865</name>
</gene>
<reference evidence="1 2" key="2">
    <citation type="submission" date="2018-03" db="EMBL/GenBank/DDBJ databases">
        <title>The ancient ancestry and fast evolution of plastids.</title>
        <authorList>
            <person name="Moore K.R."/>
            <person name="Magnabosco C."/>
            <person name="Momper L."/>
            <person name="Gold D.A."/>
            <person name="Bosak T."/>
            <person name="Fournier G.P."/>
        </authorList>
    </citation>
    <scope>NUCLEOTIDE SEQUENCE [LARGE SCALE GENOMIC DNA]</scope>
    <source>
        <strain evidence="1 2">CCAP 1448/3</strain>
    </source>
</reference>
<dbReference type="AlphaFoldDB" id="A0A2T1BXB0"/>
<sequence>MADSDYIPLMFQAQIEGRSQIHRLDPGVAGHQQQAYDWAQQWQDGCDAKNMPKFSPNCQTKDYNFTWRMVTNSGQDGVIRPVIGERGWAYYPGSSMKGAFARCCTLEQKLLYCGGVGDDGEIHPGILRFHGGYPKNDDWLDDSLVDLIHPQEGWQLNGNAASRRTVIQLSLYQPKLTFGISSLKPLSEDEWQQIWQIWEKALGKGIGSRVSAGYGQIKTHGATNLLIVGLQGTGLASKRIDGVAEFRPNGFKAALRGHTKRLLCGVTDDNTAEKFTNQLWGGVGGRNGAIAGLLGVAFSAPNLELAMHRSGQYEMPIYDTGEAVLNILLLNQKLSDQVFGRSRQLSETDRKNLKILATQIVKFSMLMGGFGKSWRRIDHSIFFPDYLQANQNPAIGCHWKFCGRNWDRYVVPVDRLADITAFLNGLQTKVAGFPLLQELQGGNPQNTLQEAWCEDNVQVWGRIAEDKNDSLAVRWFHGNYQGQKSIKRSPLTGSMGQIGRIWHRMYPRYQKQGEELKETGAFVELMTIFPNRLGRPEDIQKTADFLKFLEYSADFTHLW</sequence>
<evidence type="ECO:0000313" key="2">
    <source>
        <dbReference type="Proteomes" id="UP000238762"/>
    </source>
</evidence>
<accession>A0A2T1BXB0</accession>
<reference evidence="1 2" key="1">
    <citation type="submission" date="2018-02" db="EMBL/GenBank/DDBJ databases">
        <authorList>
            <person name="Cohen D.B."/>
            <person name="Kent A.D."/>
        </authorList>
    </citation>
    <scope>NUCLEOTIDE SEQUENCE [LARGE SCALE GENOMIC DNA]</scope>
    <source>
        <strain evidence="1 2">CCAP 1448/3</strain>
    </source>
</reference>
<protein>
    <recommendedName>
        <fullName evidence="3">RAMP superfamily protein</fullName>
    </recommendedName>
</protein>
<evidence type="ECO:0008006" key="3">
    <source>
        <dbReference type="Google" id="ProtNLM"/>
    </source>
</evidence>
<comment type="caution">
    <text evidence="1">The sequence shown here is derived from an EMBL/GenBank/DDBJ whole genome shotgun (WGS) entry which is preliminary data.</text>
</comment>
<dbReference type="RefSeq" id="WP_106291740.1">
    <property type="nucleotide sequence ID" value="NZ_CAWNTC010000238.1"/>
</dbReference>
<keyword evidence="2" id="KW-1185">Reference proteome</keyword>
<organism evidence="1 2">
    <name type="scientific">Merismopedia glauca CCAP 1448/3</name>
    <dbReference type="NCBI Taxonomy" id="1296344"/>
    <lineage>
        <taxon>Bacteria</taxon>
        <taxon>Bacillati</taxon>
        <taxon>Cyanobacteriota</taxon>
        <taxon>Cyanophyceae</taxon>
        <taxon>Synechococcales</taxon>
        <taxon>Merismopediaceae</taxon>
        <taxon>Merismopedia</taxon>
    </lineage>
</organism>
<dbReference type="OrthoDB" id="9813956at2"/>
<dbReference type="EMBL" id="PVWJ01000190">
    <property type="protein sequence ID" value="PSB00563.1"/>
    <property type="molecule type" value="Genomic_DNA"/>
</dbReference>
<evidence type="ECO:0000313" key="1">
    <source>
        <dbReference type="EMBL" id="PSB00563.1"/>
    </source>
</evidence>
<dbReference type="Proteomes" id="UP000238762">
    <property type="component" value="Unassembled WGS sequence"/>
</dbReference>